<comment type="caution">
    <text evidence="1">The sequence shown here is derived from an EMBL/GenBank/DDBJ whole genome shotgun (WGS) entry which is preliminary data.</text>
</comment>
<protein>
    <submittedName>
        <fullName evidence="1">Uncharacterized protein</fullName>
    </submittedName>
</protein>
<dbReference type="EMBL" id="BMIB01000003">
    <property type="protein sequence ID" value="GGH69249.1"/>
    <property type="molecule type" value="Genomic_DNA"/>
</dbReference>
<evidence type="ECO:0000313" key="1">
    <source>
        <dbReference type="EMBL" id="GGH69249.1"/>
    </source>
</evidence>
<sequence length="141" mass="16337">MEENVEMHLKERVEKIRTALMYSTLSEEIEMPTSIAETIRYEEGGTLWLMVKKCWTSVDEKFPVKLHYYKKGVPHHVTIEGVAQLAYLPGNIAVIKVNVLSHQMSDFVSEAPRNHMGWWTSVNQWMRDNVSFLFKPEPVAA</sequence>
<keyword evidence="2" id="KW-1185">Reference proteome</keyword>
<dbReference type="RefSeq" id="WP_188952942.1">
    <property type="nucleotide sequence ID" value="NZ_BMIB01000003.1"/>
</dbReference>
<reference evidence="1" key="1">
    <citation type="journal article" date="2014" name="Int. J. Syst. Evol. Microbiol.">
        <title>Complete genome sequence of Corynebacterium casei LMG S-19264T (=DSM 44701T), isolated from a smear-ripened cheese.</title>
        <authorList>
            <consortium name="US DOE Joint Genome Institute (JGI-PGF)"/>
            <person name="Walter F."/>
            <person name="Albersmeier A."/>
            <person name="Kalinowski J."/>
            <person name="Ruckert C."/>
        </authorList>
    </citation>
    <scope>NUCLEOTIDE SEQUENCE</scope>
    <source>
        <strain evidence="1">CGMCC 1.15290</strain>
    </source>
</reference>
<dbReference type="AlphaFoldDB" id="A0A917IZK3"/>
<reference evidence="1" key="2">
    <citation type="submission" date="2020-09" db="EMBL/GenBank/DDBJ databases">
        <authorList>
            <person name="Sun Q."/>
            <person name="Zhou Y."/>
        </authorList>
    </citation>
    <scope>NUCLEOTIDE SEQUENCE</scope>
    <source>
        <strain evidence="1">CGMCC 1.15290</strain>
    </source>
</reference>
<gene>
    <name evidence="1" type="ORF">GCM10011379_26380</name>
</gene>
<organism evidence="1 2">
    <name type="scientific">Filimonas zeae</name>
    <dbReference type="NCBI Taxonomy" id="1737353"/>
    <lineage>
        <taxon>Bacteria</taxon>
        <taxon>Pseudomonadati</taxon>
        <taxon>Bacteroidota</taxon>
        <taxon>Chitinophagia</taxon>
        <taxon>Chitinophagales</taxon>
        <taxon>Chitinophagaceae</taxon>
        <taxon>Filimonas</taxon>
    </lineage>
</organism>
<proteinExistence type="predicted"/>
<accession>A0A917IZK3</accession>
<name>A0A917IZK3_9BACT</name>
<dbReference type="Proteomes" id="UP000627292">
    <property type="component" value="Unassembled WGS sequence"/>
</dbReference>
<evidence type="ECO:0000313" key="2">
    <source>
        <dbReference type="Proteomes" id="UP000627292"/>
    </source>
</evidence>